<gene>
    <name evidence="9" type="ORF">SAMN05216466_11823</name>
</gene>
<evidence type="ECO:0000259" key="8">
    <source>
        <dbReference type="PROSITE" id="PS51373"/>
    </source>
</evidence>
<dbReference type="SUPFAM" id="SSF57652">
    <property type="entry name" value="HIPIP (high potential iron protein)"/>
    <property type="match status" value="1"/>
</dbReference>
<evidence type="ECO:0000256" key="5">
    <source>
        <dbReference type="ARBA" id="ARBA00023004"/>
    </source>
</evidence>
<comment type="function">
    <text evidence="7">Specific class of high-redox-potential 4Fe-4S ferredoxins. Functions in anaerobic electron transport in most purple and in some other photosynthetic bacteria and in at least one genus (Paracoccus) of halophilic, denitrifying bacteria.</text>
</comment>
<evidence type="ECO:0000256" key="4">
    <source>
        <dbReference type="ARBA" id="ARBA00022982"/>
    </source>
</evidence>
<reference evidence="9 10" key="1">
    <citation type="submission" date="2016-10" db="EMBL/GenBank/DDBJ databases">
        <authorList>
            <person name="de Groot N.N."/>
        </authorList>
    </citation>
    <scope>NUCLEOTIDE SEQUENCE [LARGE SCALE GENOMIC DNA]</scope>
    <source>
        <strain evidence="9 10">LMG 2247</strain>
    </source>
</reference>
<dbReference type="GO" id="GO:0051539">
    <property type="term" value="F:4 iron, 4 sulfur cluster binding"/>
    <property type="evidence" value="ECO:0007669"/>
    <property type="project" value="UniProtKB-KW"/>
</dbReference>
<evidence type="ECO:0000313" key="9">
    <source>
        <dbReference type="EMBL" id="SDI15967.1"/>
    </source>
</evidence>
<comment type="similarity">
    <text evidence="7">Belongs to the high-potential iron-sulfur protein (HiPIP) family.</text>
</comment>
<dbReference type="GO" id="GO:0046872">
    <property type="term" value="F:metal ion binding"/>
    <property type="evidence" value="ECO:0007669"/>
    <property type="project" value="UniProtKB-KW"/>
</dbReference>
<dbReference type="Gene3D" id="4.10.490.10">
    <property type="entry name" value="High potential iron-sulphur protein"/>
    <property type="match status" value="1"/>
</dbReference>
<name>A0A1G8IAV8_9BURK</name>
<dbReference type="Proteomes" id="UP000199706">
    <property type="component" value="Unassembled WGS sequence"/>
</dbReference>
<keyword evidence="4 7" id="KW-0249">Electron transport</keyword>
<dbReference type="EMBL" id="FNCJ01000018">
    <property type="protein sequence ID" value="SDI15967.1"/>
    <property type="molecule type" value="Genomic_DNA"/>
</dbReference>
<keyword evidence="6 7" id="KW-0411">Iron-sulfur</keyword>
<accession>A0A1G8IAV8</accession>
<dbReference type="InterPro" id="IPR000170">
    <property type="entry name" value="High_potential_FeS_prot"/>
</dbReference>
<dbReference type="GO" id="GO:0019646">
    <property type="term" value="P:aerobic electron transport chain"/>
    <property type="evidence" value="ECO:0007669"/>
    <property type="project" value="InterPro"/>
</dbReference>
<dbReference type="AlphaFoldDB" id="A0A1G8IAV8"/>
<comment type="subunit">
    <text evidence="7">Homodimer.</text>
</comment>
<dbReference type="Pfam" id="PF01355">
    <property type="entry name" value="HIPIP"/>
    <property type="match status" value="1"/>
</dbReference>
<dbReference type="GO" id="GO:0009055">
    <property type="term" value="F:electron transfer activity"/>
    <property type="evidence" value="ECO:0007669"/>
    <property type="project" value="InterPro"/>
</dbReference>
<keyword evidence="3 7" id="KW-0479">Metal-binding</keyword>
<dbReference type="InterPro" id="IPR036369">
    <property type="entry name" value="HIPIP_sf"/>
</dbReference>
<evidence type="ECO:0000313" key="10">
    <source>
        <dbReference type="Proteomes" id="UP000199706"/>
    </source>
</evidence>
<sequence length="122" mass="12854">MNESANAIDAVLKLKHPIPTMKNSRRSFVFLSIGVGASLALTRVALADATRVSEADPKAQALGYKEVAANVDKAKFPTYVAGQTCANCSLFQGKASDAWGGCMVFGTQQVAATGWCSSYSNM</sequence>
<evidence type="ECO:0000256" key="6">
    <source>
        <dbReference type="ARBA" id="ARBA00023014"/>
    </source>
</evidence>
<evidence type="ECO:0000256" key="2">
    <source>
        <dbReference type="ARBA" id="ARBA00022485"/>
    </source>
</evidence>
<organism evidence="9 10">
    <name type="scientific">Paraburkholderia phenazinium</name>
    <dbReference type="NCBI Taxonomy" id="60549"/>
    <lineage>
        <taxon>Bacteria</taxon>
        <taxon>Pseudomonadati</taxon>
        <taxon>Pseudomonadota</taxon>
        <taxon>Betaproteobacteria</taxon>
        <taxon>Burkholderiales</taxon>
        <taxon>Burkholderiaceae</taxon>
        <taxon>Paraburkholderia</taxon>
    </lineage>
</organism>
<evidence type="ECO:0000256" key="1">
    <source>
        <dbReference type="ARBA" id="ARBA00022448"/>
    </source>
</evidence>
<keyword evidence="1 7" id="KW-0813">Transport</keyword>
<proteinExistence type="inferred from homology"/>
<protein>
    <recommendedName>
        <fullName evidence="7">High-potential iron-sulfur protein</fullName>
        <shortName evidence="7">HiPIP</shortName>
    </recommendedName>
</protein>
<keyword evidence="2 7" id="KW-0004">4Fe-4S</keyword>
<feature type="domain" description="High potential iron-sulfur proteins family profile" evidence="8">
    <location>
        <begin position="46"/>
        <end position="122"/>
    </location>
</feature>
<keyword evidence="5 7" id="KW-0408">Iron</keyword>
<evidence type="ECO:0000256" key="7">
    <source>
        <dbReference type="RuleBase" id="RU000620"/>
    </source>
</evidence>
<dbReference type="PROSITE" id="PS51373">
    <property type="entry name" value="HIPIP"/>
    <property type="match status" value="1"/>
</dbReference>
<evidence type="ECO:0000256" key="3">
    <source>
        <dbReference type="ARBA" id="ARBA00022723"/>
    </source>
</evidence>